<keyword evidence="2" id="KW-1185">Reference proteome</keyword>
<protein>
    <submittedName>
        <fullName evidence="1">Uncharacterized protein</fullName>
    </submittedName>
</protein>
<name>A0A1X7GTA2_9BACL</name>
<gene>
    <name evidence="1" type="ORF">SAMN05661091_1073</name>
</gene>
<dbReference type="Proteomes" id="UP000192940">
    <property type="component" value="Chromosome I"/>
</dbReference>
<reference evidence="1 2" key="1">
    <citation type="submission" date="2017-04" db="EMBL/GenBank/DDBJ databases">
        <authorList>
            <person name="Afonso C.L."/>
            <person name="Miller P.J."/>
            <person name="Scott M.A."/>
            <person name="Spackman E."/>
            <person name="Goraichik I."/>
            <person name="Dimitrov K.M."/>
            <person name="Suarez D.L."/>
            <person name="Swayne D.E."/>
        </authorList>
    </citation>
    <scope>NUCLEOTIDE SEQUENCE [LARGE SCALE GENOMIC DNA]</scope>
    <source>
        <strain evidence="1 2">N3/975</strain>
    </source>
</reference>
<evidence type="ECO:0000313" key="2">
    <source>
        <dbReference type="Proteomes" id="UP000192940"/>
    </source>
</evidence>
<evidence type="ECO:0000313" key="1">
    <source>
        <dbReference type="EMBL" id="SMF74370.1"/>
    </source>
</evidence>
<proteinExistence type="predicted"/>
<accession>A0A1X7GTA2</accession>
<dbReference type="AlphaFoldDB" id="A0A1X7GTA2"/>
<sequence length="171" mass="19617">MFDPTMFENLKVTVENVVYDLDNLDERILVTGRTDRMDMAVMSRAFSLKFELVPRTGAEAEIRLDAFLKDLAAELLETPGEQPGCALSLRFYTEVKIVPEQCRRISELMQVIWEPQIVPVQTLSCIFGEDPIVYKNTIELKFPHKINEDNMSDIPNLVEHMIRTLEGLAQL</sequence>
<organism evidence="1 2">
    <name type="scientific">Paenibacillus uliginis N3/975</name>
    <dbReference type="NCBI Taxonomy" id="1313296"/>
    <lineage>
        <taxon>Bacteria</taxon>
        <taxon>Bacillati</taxon>
        <taxon>Bacillota</taxon>
        <taxon>Bacilli</taxon>
        <taxon>Bacillales</taxon>
        <taxon>Paenibacillaceae</taxon>
        <taxon>Paenibacillus</taxon>
    </lineage>
</organism>
<dbReference type="EMBL" id="LT840184">
    <property type="protein sequence ID" value="SMF74370.1"/>
    <property type="molecule type" value="Genomic_DNA"/>
</dbReference>
<dbReference type="STRING" id="1313296.SAMN05661091_1073"/>